<feature type="region of interest" description="Disordered" evidence="11">
    <location>
        <begin position="340"/>
        <end position="413"/>
    </location>
</feature>
<dbReference type="InterPro" id="IPR050810">
    <property type="entry name" value="Bact_Secretion_Sys_Channel"/>
</dbReference>
<keyword evidence="16" id="KW-1185">Reference proteome</keyword>
<evidence type="ECO:0000256" key="6">
    <source>
        <dbReference type="ARBA" id="ARBA00022729"/>
    </source>
</evidence>
<evidence type="ECO:0000313" key="15">
    <source>
        <dbReference type="EMBL" id="GLR90984.1"/>
    </source>
</evidence>
<dbReference type="InterPro" id="IPR049371">
    <property type="entry name" value="GspD-like_N0"/>
</dbReference>
<dbReference type="PANTHER" id="PTHR30332">
    <property type="entry name" value="PROBABLE GENERAL SECRETION PATHWAY PROTEIN D"/>
    <property type="match status" value="1"/>
</dbReference>
<dbReference type="Pfam" id="PF03958">
    <property type="entry name" value="Secretin_N"/>
    <property type="match status" value="2"/>
</dbReference>
<protein>
    <submittedName>
        <fullName evidence="15">Type II secretion system protein GspD</fullName>
    </submittedName>
</protein>
<dbReference type="NCBIfam" id="TIGR02517">
    <property type="entry name" value="type_II_gspD"/>
    <property type="match status" value="1"/>
</dbReference>
<evidence type="ECO:0000256" key="4">
    <source>
        <dbReference type="ARBA" id="ARBA00022452"/>
    </source>
</evidence>
<dbReference type="InterPro" id="IPR038591">
    <property type="entry name" value="NolW-like_sf"/>
</dbReference>
<evidence type="ECO:0000256" key="9">
    <source>
        <dbReference type="ARBA" id="ARBA00023237"/>
    </source>
</evidence>
<evidence type="ECO:0000256" key="10">
    <source>
        <dbReference type="RuleBase" id="RU004004"/>
    </source>
</evidence>
<keyword evidence="8" id="KW-0472">Membrane</keyword>
<dbReference type="InterPro" id="IPR004846">
    <property type="entry name" value="T2SS/T3SS_dom"/>
</dbReference>
<keyword evidence="3 10" id="KW-0813">Transport</keyword>
<dbReference type="Pfam" id="PF21305">
    <property type="entry name" value="type_II_gspD_N0"/>
    <property type="match status" value="1"/>
</dbReference>
<dbReference type="InterPro" id="IPR005644">
    <property type="entry name" value="NolW-like"/>
</dbReference>
<accession>A0ABQ6B9D0</accession>
<feature type="domain" description="NolW-like" evidence="13">
    <location>
        <begin position="169"/>
        <end position="229"/>
    </location>
</feature>
<dbReference type="EMBL" id="BSOW01000040">
    <property type="protein sequence ID" value="GLR90984.1"/>
    <property type="molecule type" value="Genomic_DNA"/>
</dbReference>
<evidence type="ECO:0000256" key="1">
    <source>
        <dbReference type="ARBA" id="ARBA00004442"/>
    </source>
</evidence>
<keyword evidence="7" id="KW-0653">Protein transport</keyword>
<proteinExistence type="inferred from homology"/>
<keyword evidence="9" id="KW-0998">Cell outer membrane</keyword>
<organism evidence="15 16">
    <name type="scientific">Bradyrhizobium iriomotense</name>
    <dbReference type="NCBI Taxonomy" id="441950"/>
    <lineage>
        <taxon>Bacteria</taxon>
        <taxon>Pseudomonadati</taxon>
        <taxon>Pseudomonadota</taxon>
        <taxon>Alphaproteobacteria</taxon>
        <taxon>Hyphomicrobiales</taxon>
        <taxon>Nitrobacteraceae</taxon>
        <taxon>Bradyrhizobium</taxon>
    </lineage>
</organism>
<evidence type="ECO:0000259" key="13">
    <source>
        <dbReference type="Pfam" id="PF03958"/>
    </source>
</evidence>
<comment type="caution">
    <text evidence="15">The sequence shown here is derived from an EMBL/GenBank/DDBJ whole genome shotgun (WGS) entry which is preliminary data.</text>
</comment>
<comment type="subcellular location">
    <subcellularLocation>
        <location evidence="1 10">Cell outer membrane</location>
    </subcellularLocation>
</comment>
<evidence type="ECO:0000313" key="16">
    <source>
        <dbReference type="Proteomes" id="UP001156905"/>
    </source>
</evidence>
<evidence type="ECO:0000256" key="3">
    <source>
        <dbReference type="ARBA" id="ARBA00022448"/>
    </source>
</evidence>
<reference evidence="16" key="1">
    <citation type="journal article" date="2019" name="Int. J. Syst. Evol. Microbiol.">
        <title>The Global Catalogue of Microorganisms (GCM) 10K type strain sequencing project: providing services to taxonomists for standard genome sequencing and annotation.</title>
        <authorList>
            <consortium name="The Broad Institute Genomics Platform"/>
            <consortium name="The Broad Institute Genome Sequencing Center for Infectious Disease"/>
            <person name="Wu L."/>
            <person name="Ma J."/>
        </authorList>
    </citation>
    <scope>NUCLEOTIDE SEQUENCE [LARGE SCALE GENOMIC DNA]</scope>
    <source>
        <strain evidence="16">NBRC 102520</strain>
    </source>
</reference>
<evidence type="ECO:0000256" key="2">
    <source>
        <dbReference type="ARBA" id="ARBA00006980"/>
    </source>
</evidence>
<feature type="compositionally biased region" description="Low complexity" evidence="11">
    <location>
        <begin position="359"/>
        <end position="372"/>
    </location>
</feature>
<feature type="region of interest" description="Disordered" evidence="11">
    <location>
        <begin position="31"/>
        <end position="50"/>
    </location>
</feature>
<feature type="domain" description="Type II/III secretion system secretin-like" evidence="12">
    <location>
        <begin position="541"/>
        <end position="701"/>
    </location>
</feature>
<keyword evidence="6" id="KW-0732">Signal</keyword>
<keyword evidence="5" id="KW-0812">Transmembrane</keyword>
<feature type="domain" description="GspD-like N0" evidence="14">
    <location>
        <begin position="74"/>
        <end position="143"/>
    </location>
</feature>
<dbReference type="InterPro" id="IPR001775">
    <property type="entry name" value="GspD/PilQ"/>
</dbReference>
<name>A0ABQ6B9D0_9BRAD</name>
<evidence type="ECO:0000256" key="11">
    <source>
        <dbReference type="SAM" id="MobiDB-lite"/>
    </source>
</evidence>
<feature type="domain" description="NolW-like" evidence="13">
    <location>
        <begin position="308"/>
        <end position="448"/>
    </location>
</feature>
<gene>
    <name evidence="15" type="ORF">GCM10007857_77000</name>
</gene>
<comment type="similarity">
    <text evidence="2">Belongs to the bacterial secretin family. GSP D subfamily.</text>
</comment>
<sequence length="724" mass="76549">MATINGPTTAPADVDVVDKVLSLDILPRGERPAATAQGRPNAERVSSRTYQGSVISDVPEIRQQPTSNGPGYDLNFENAPVTVVARVMLGDILGLSYTIDPREQGTVSLFSARPVPKSDILFVLESALRLSGVALVREAGGYKLTPLGDAVGAGHVDTQAGRPEAGYGVTVVPLQYVGAKTILKLTDSFATRAGSVRADPTRNLLLIQGTGAERRTAVETALSFDVDWMRSQSVGIFPVNNSAPEPLIAELERIMDSGEDGLSQNLVNLQVVNRLNAIMVVTRKPALLQTAATWIRRLDRADSARTSVHVYRIRYGEARQLAKVLTEMFVGSASTSLDNAESQLASGSGGTTTSVAERSSFNPNSFNSSASPTNRLQGATGGPIGSNSSSGTAISGGLDTRSGGGPPVMPNVRITPDAVNNSLLIYADRDAYSIIVSTLMQLDQPVLQVGIEATIAEVALTNELSYGVQTYLTSKQLGLKANQGSILNRHSGLTPSTPTSTESTTGATVTNALINRAFLGFNFLIGSETQPAIILDALHLVTSVKVLSNPSLVVINNQSATLQVGDIVPVSTGSANVLSSNNTVVNTIDYRTTGIILHVVPRITANGNVRLEIEQEISNVSPQTSGSITPTVSQRKVKSSLSVANGQTVVLAGLISEQQDSNRIGIPLLDDIPGLGDAFSHQGKKGTRTELIIFIRPQIIRDGGDAHQVAEELRSKLRGHEQHP</sequence>
<dbReference type="Pfam" id="PF00263">
    <property type="entry name" value="Secretin"/>
    <property type="match status" value="1"/>
</dbReference>
<feature type="compositionally biased region" description="Polar residues" evidence="11">
    <location>
        <begin position="340"/>
        <end position="357"/>
    </location>
</feature>
<evidence type="ECO:0000256" key="8">
    <source>
        <dbReference type="ARBA" id="ARBA00023136"/>
    </source>
</evidence>
<evidence type="ECO:0000256" key="7">
    <source>
        <dbReference type="ARBA" id="ARBA00022927"/>
    </source>
</evidence>
<dbReference type="PRINTS" id="PR00811">
    <property type="entry name" value="BCTERIALGSPD"/>
</dbReference>
<evidence type="ECO:0000259" key="14">
    <source>
        <dbReference type="Pfam" id="PF21305"/>
    </source>
</evidence>
<dbReference type="Gene3D" id="3.30.1370.120">
    <property type="match status" value="2"/>
</dbReference>
<dbReference type="Proteomes" id="UP001156905">
    <property type="component" value="Unassembled WGS sequence"/>
</dbReference>
<evidence type="ECO:0000259" key="12">
    <source>
        <dbReference type="Pfam" id="PF00263"/>
    </source>
</evidence>
<dbReference type="PANTHER" id="PTHR30332:SF25">
    <property type="entry name" value="SECRETIN XPSD"/>
    <property type="match status" value="1"/>
</dbReference>
<evidence type="ECO:0000256" key="5">
    <source>
        <dbReference type="ARBA" id="ARBA00022692"/>
    </source>
</evidence>
<dbReference type="InterPro" id="IPR013356">
    <property type="entry name" value="T2SS_GspD"/>
</dbReference>
<keyword evidence="4" id="KW-1134">Transmembrane beta strand</keyword>